<evidence type="ECO:0000259" key="1">
    <source>
        <dbReference type="Pfam" id="PF01890"/>
    </source>
</evidence>
<dbReference type="HOGENOM" id="CLU_028397_0_1_7"/>
<dbReference type="OrthoDB" id="9781023at2"/>
<evidence type="ECO:0000313" key="3">
    <source>
        <dbReference type="EMBL" id="AGW13241.1"/>
    </source>
</evidence>
<keyword evidence="4" id="KW-1185">Reference proteome</keyword>
<organism evidence="3 4">
    <name type="scientific">Megalodesulfovibrio gigas (strain ATCC 19364 / DSM 1382 / NCIMB 9332 / VKM B-1759)</name>
    <name type="common">Desulfovibrio gigas</name>
    <dbReference type="NCBI Taxonomy" id="1121448"/>
    <lineage>
        <taxon>Bacteria</taxon>
        <taxon>Pseudomonadati</taxon>
        <taxon>Thermodesulfobacteriota</taxon>
        <taxon>Desulfovibrionia</taxon>
        <taxon>Desulfovibrionales</taxon>
        <taxon>Desulfovibrionaceae</taxon>
        <taxon>Megalodesulfovibrio</taxon>
    </lineage>
</organism>
<dbReference type="InterPro" id="IPR052553">
    <property type="entry name" value="CbiG_hydrolase"/>
</dbReference>
<dbReference type="RefSeq" id="WP_021760038.1">
    <property type="nucleotide sequence ID" value="NC_022444.1"/>
</dbReference>
<dbReference type="InterPro" id="IPR038029">
    <property type="entry name" value="GbiG_N_sf"/>
</dbReference>
<dbReference type="InterPro" id="IPR021744">
    <property type="entry name" value="CbiG_N"/>
</dbReference>
<reference evidence="3 4" key="1">
    <citation type="journal article" date="2013" name="J. Bacteriol.">
        <title>Roles of HynAB and Ech, the only two hydrogenases found in the model sulfate reducer Desulfovibrio gigas.</title>
        <authorList>
            <person name="Morais-Silva F.O."/>
            <person name="Santos C.I."/>
            <person name="Rodrigues R."/>
            <person name="Pereira I.A."/>
            <person name="Rodrigues-Pousada C."/>
        </authorList>
    </citation>
    <scope>NUCLEOTIDE SEQUENCE [LARGE SCALE GENOMIC DNA]</scope>
    <source>
        <strain evidence="4">ATCC 19364 / DSM 1382 / NCIMB 9332 / VKM B-1759</strain>
    </source>
</reference>
<dbReference type="Gene3D" id="3.40.50.11220">
    <property type="match status" value="1"/>
</dbReference>
<dbReference type="EMBL" id="CP006585">
    <property type="protein sequence ID" value="AGW13241.1"/>
    <property type="molecule type" value="Genomic_DNA"/>
</dbReference>
<reference evidence="4" key="2">
    <citation type="submission" date="2013-07" db="EMBL/GenBank/DDBJ databases">
        <authorList>
            <person name="Morais-Silva F.O."/>
            <person name="Rezende A.M."/>
            <person name="Pimentel C."/>
            <person name="Resende D.M."/>
            <person name="Santos C.I."/>
            <person name="Clemente C."/>
            <person name="de Oliveira L.M."/>
            <person name="da Silva S.M."/>
            <person name="Costa D.A."/>
            <person name="Varela-Raposo A."/>
            <person name="Horacio E.C.A."/>
            <person name="Matos M."/>
            <person name="Flores O."/>
            <person name="Ruiz J.C."/>
            <person name="Rodrigues-Pousada C."/>
        </authorList>
    </citation>
    <scope>NUCLEOTIDE SEQUENCE [LARGE SCALE GENOMIC DNA]</scope>
    <source>
        <strain evidence="4">ATCC 19364 / DSM 1382 / NCIMB 9332 / VKM B-1759</strain>
    </source>
</reference>
<dbReference type="PANTHER" id="PTHR37477">
    <property type="entry name" value="COBALT-PRECORRIN-5A HYDROLASE"/>
    <property type="match status" value="1"/>
</dbReference>
<protein>
    <submittedName>
        <fullName evidence="3">Putative cobalamin (Vitamin B12) biosynthesis protein CbiG</fullName>
    </submittedName>
</protein>
<name>T2GAU0_MEGG1</name>
<accession>T2GAU0</accession>
<dbReference type="SUPFAM" id="SSF159664">
    <property type="entry name" value="CobE/GbiG C-terminal domain-like"/>
    <property type="match status" value="1"/>
</dbReference>
<feature type="domain" description="Cobalamin synthesis G N-terminal" evidence="2">
    <location>
        <begin position="62"/>
        <end position="137"/>
    </location>
</feature>
<feature type="domain" description="CobE/GbiG C-terminal" evidence="1">
    <location>
        <begin position="232"/>
        <end position="349"/>
    </location>
</feature>
<dbReference type="SUPFAM" id="SSF159672">
    <property type="entry name" value="CbiG N-terminal domain-like"/>
    <property type="match status" value="1"/>
</dbReference>
<sequence length="364" mass="37203">MTPRGAALGRVLAGVLDADLHLHRHIPDEPAHAGEGVREFRFTRFADALAAAWSGYEGHDGYDGYDGHVCLCAAGIVVRAIAPLLVSKQVDPAVVVADQDGRFVVSLLSGHLGGANALARRVAACTGGQAVITTASDTAGLPALDVLLAERGIIPAGHASLTPLMAALVRGERLGVLDPLGCLDVVADCLERLTPDTAAAWSGPVLLVDWRTPGFCGETSQGRAVVAHPPVLALGVGCRRGVPATALESFVREVLARHGLAAQSLLGLASIEAKADEPGILRLAEALGVPAVFYPAADLAGVPVPTPSAVVLARMGVPSVAEAAAVRLADASSLIVPKQIGPGMTCAVALRSSCPNIIHPFPPC</sequence>
<dbReference type="PANTHER" id="PTHR37477:SF1">
    <property type="entry name" value="COBALT-PRECORRIN-5A HYDROLASE"/>
    <property type="match status" value="1"/>
</dbReference>
<dbReference type="KEGG" id="dgg:DGI_1395"/>
<dbReference type="InterPro" id="IPR036518">
    <property type="entry name" value="CobE/GbiG_C_sf"/>
</dbReference>
<dbReference type="AlphaFoldDB" id="T2GAU0"/>
<dbReference type="Proteomes" id="UP000016587">
    <property type="component" value="Chromosome"/>
</dbReference>
<dbReference type="PATRIC" id="fig|1121448.10.peg.1390"/>
<dbReference type="eggNOG" id="COG2073">
    <property type="taxonomic scope" value="Bacteria"/>
</dbReference>
<evidence type="ECO:0000259" key="2">
    <source>
        <dbReference type="Pfam" id="PF11760"/>
    </source>
</evidence>
<dbReference type="GO" id="GO:0009236">
    <property type="term" value="P:cobalamin biosynthetic process"/>
    <property type="evidence" value="ECO:0007669"/>
    <property type="project" value="InterPro"/>
</dbReference>
<gene>
    <name evidence="3" type="ORF">DGI_1395</name>
</gene>
<dbReference type="Gene3D" id="3.30.420.180">
    <property type="entry name" value="CobE/GbiG C-terminal domain"/>
    <property type="match status" value="1"/>
</dbReference>
<evidence type="ECO:0000313" key="4">
    <source>
        <dbReference type="Proteomes" id="UP000016587"/>
    </source>
</evidence>
<dbReference type="STRING" id="1121448.DGI_1395"/>
<dbReference type="Pfam" id="PF11760">
    <property type="entry name" value="CbiG_N"/>
    <property type="match status" value="1"/>
</dbReference>
<dbReference type="Pfam" id="PF01890">
    <property type="entry name" value="CbiG_C"/>
    <property type="match status" value="1"/>
</dbReference>
<proteinExistence type="predicted"/>
<dbReference type="InterPro" id="IPR002750">
    <property type="entry name" value="CobE/GbiG_C"/>
</dbReference>